<dbReference type="GO" id="GO:0016491">
    <property type="term" value="F:oxidoreductase activity"/>
    <property type="evidence" value="ECO:0007669"/>
    <property type="project" value="InterPro"/>
</dbReference>
<reference evidence="1" key="1">
    <citation type="journal article" date="2019" name="Emerg. Microbes Infect.">
        <title>Comprehensive subspecies identification of 175 nontuberculous mycobacteria species based on 7547 genomic profiles.</title>
        <authorList>
            <person name="Matsumoto Y."/>
            <person name="Kinjo T."/>
            <person name="Motooka D."/>
            <person name="Nabeya D."/>
            <person name="Jung N."/>
            <person name="Uechi K."/>
            <person name="Horii T."/>
            <person name="Iida T."/>
            <person name="Fujita J."/>
            <person name="Nakamura S."/>
        </authorList>
    </citation>
    <scope>NUCLEOTIDE SEQUENCE [LARGE SCALE GENOMIC DNA]</scope>
    <source>
        <strain evidence="1">JCM 13671</strain>
    </source>
</reference>
<keyword evidence="2" id="KW-1185">Reference proteome</keyword>
<dbReference type="EMBL" id="AP022612">
    <property type="protein sequence ID" value="BBZ32944.1"/>
    <property type="molecule type" value="Genomic_DNA"/>
</dbReference>
<dbReference type="InterPro" id="IPR000415">
    <property type="entry name" value="Nitroreductase-like"/>
</dbReference>
<protein>
    <submittedName>
        <fullName evidence="1">NAD(P)H nitroreductase</fullName>
    </submittedName>
</protein>
<evidence type="ECO:0000313" key="2">
    <source>
        <dbReference type="Proteomes" id="UP000466931"/>
    </source>
</evidence>
<proteinExistence type="predicted"/>
<reference evidence="1" key="2">
    <citation type="submission" date="2020-02" db="EMBL/GenBank/DDBJ databases">
        <authorList>
            <person name="Matsumoto Y."/>
            <person name="Motooka D."/>
            <person name="Nakamura S."/>
        </authorList>
    </citation>
    <scope>NUCLEOTIDE SEQUENCE</scope>
    <source>
        <strain evidence="1">JCM 13671</strain>
    </source>
</reference>
<name>A0A7I7XUY3_9MYCO</name>
<dbReference type="OrthoDB" id="8156917at2"/>
<dbReference type="InterPro" id="IPR050627">
    <property type="entry name" value="Nitroreductase/BluB"/>
</dbReference>
<dbReference type="PANTHER" id="PTHR23026:SF123">
    <property type="entry name" value="NAD(P)H NITROREDUCTASE RV3131-RELATED"/>
    <property type="match status" value="1"/>
</dbReference>
<gene>
    <name evidence="1" type="ORF">MCNF_15490</name>
</gene>
<dbReference type="Gene3D" id="3.40.109.10">
    <property type="entry name" value="NADH Oxidase"/>
    <property type="match status" value="2"/>
</dbReference>
<dbReference type="Proteomes" id="UP000466931">
    <property type="component" value="Chromosome"/>
</dbReference>
<organism evidence="1 2">
    <name type="scientific">Mycolicibacterium confluentis</name>
    <dbReference type="NCBI Taxonomy" id="28047"/>
    <lineage>
        <taxon>Bacteria</taxon>
        <taxon>Bacillati</taxon>
        <taxon>Actinomycetota</taxon>
        <taxon>Actinomycetes</taxon>
        <taxon>Mycobacteriales</taxon>
        <taxon>Mycobacteriaceae</taxon>
        <taxon>Mycolicibacterium</taxon>
    </lineage>
</organism>
<dbReference type="RefSeq" id="WP_085151319.1">
    <property type="nucleotide sequence ID" value="NZ_AP022612.1"/>
</dbReference>
<dbReference type="PANTHER" id="PTHR23026">
    <property type="entry name" value="NADPH NITROREDUCTASE"/>
    <property type="match status" value="1"/>
</dbReference>
<accession>A0A7I7XUY3</accession>
<dbReference type="AlphaFoldDB" id="A0A7I7XUY3"/>
<sequence length="280" mass="30359">MAGLPDTATLERALDLAARAPSAQNSQPWRWRVSREGVHLYANRSRQLGDTDSDRRDVLLSCGAVLDHCVVAFAAQGWQSRLRRFPGADRDHLALIEVIEAPATEPSRELAVAIPHRRADRRRYRADPIPPGTLELLAVRAARRQATLAVVPASRWARRDDDVVLRYGGDGAGADSPHGDDGVLLVLGTEADDDESRLRAGETLSRLLLSATALGLASCPLTLPLKQIRDRLALAAEVFDGDAYPQALIRLGHAPTDGDPLPAVERLSVADTTSWDSGLR</sequence>
<dbReference type="SUPFAM" id="SSF55469">
    <property type="entry name" value="FMN-dependent nitroreductase-like"/>
    <property type="match status" value="1"/>
</dbReference>
<evidence type="ECO:0000313" key="1">
    <source>
        <dbReference type="EMBL" id="BBZ32944.1"/>
    </source>
</evidence>